<name>A0A5K7YRR7_9BACT</name>
<dbReference type="Proteomes" id="UP000427906">
    <property type="component" value="Chromosome"/>
</dbReference>
<sequence>MESAALKTLTMAVVRILRPLVRILLRNGVSFRTFSDIAKGVYVDTAANEFGLDNRKQTISRISVITGLSRKEVKRVKEKSRPSDAEIAERYNRAARVIAAWRREPRYTDRSGTPLVLPLTGDGPSFAELVRQFSGDLPYRAILDELVNTDAVEITDMHRVKLLRPAYVSATDDPVNLHILGTDAGLLIETIDHNMQADESRRVFQRKVSYDNLPEAALPVFEVMAAESAQHLLEKLDGWLARNDRDSNPEVQGVGRHCAGLGIYYFQRPHSDKDG</sequence>
<dbReference type="AlphaFoldDB" id="A0A5K7YRR7"/>
<protein>
    <submittedName>
        <fullName evidence="1">Uncharacterized protein</fullName>
    </submittedName>
</protein>
<dbReference type="Pfam" id="PF20112">
    <property type="entry name" value="DUF6502"/>
    <property type="match status" value="1"/>
</dbReference>
<evidence type="ECO:0000313" key="2">
    <source>
        <dbReference type="Proteomes" id="UP000427906"/>
    </source>
</evidence>
<organism evidence="1 2">
    <name type="scientific">Desulfosarcina alkanivorans</name>
    <dbReference type="NCBI Taxonomy" id="571177"/>
    <lineage>
        <taxon>Bacteria</taxon>
        <taxon>Pseudomonadati</taxon>
        <taxon>Thermodesulfobacteriota</taxon>
        <taxon>Desulfobacteria</taxon>
        <taxon>Desulfobacterales</taxon>
        <taxon>Desulfosarcinaceae</taxon>
        <taxon>Desulfosarcina</taxon>
    </lineage>
</organism>
<reference evidence="1 2" key="1">
    <citation type="submission" date="2019-11" db="EMBL/GenBank/DDBJ databases">
        <title>Comparative genomics of hydrocarbon-degrading Desulfosarcina strains.</title>
        <authorList>
            <person name="Watanabe M."/>
            <person name="Kojima H."/>
            <person name="Fukui M."/>
        </authorList>
    </citation>
    <scope>NUCLEOTIDE SEQUENCE [LARGE SCALE GENOMIC DNA]</scope>
    <source>
        <strain evidence="1 2">PL12</strain>
    </source>
</reference>
<proteinExistence type="predicted"/>
<evidence type="ECO:0000313" key="1">
    <source>
        <dbReference type="EMBL" id="BBO71966.1"/>
    </source>
</evidence>
<dbReference type="KEGG" id="dalk:DSCA_58960"/>
<keyword evidence="2" id="KW-1185">Reference proteome</keyword>
<dbReference type="EMBL" id="AP021874">
    <property type="protein sequence ID" value="BBO71966.1"/>
    <property type="molecule type" value="Genomic_DNA"/>
</dbReference>
<accession>A0A5K7YRR7</accession>
<gene>
    <name evidence="1" type="ORF">DSCA_58960</name>
</gene>
<dbReference type="InterPro" id="IPR045445">
    <property type="entry name" value="DUF6502"/>
</dbReference>